<evidence type="ECO:0000313" key="5">
    <source>
        <dbReference type="EMBL" id="EDP21768.1"/>
    </source>
</evidence>
<dbReference type="PROSITE" id="PS00092">
    <property type="entry name" value="N6_MTASE"/>
    <property type="match status" value="1"/>
</dbReference>
<evidence type="ECO:0000256" key="2">
    <source>
        <dbReference type="ARBA" id="ARBA00022679"/>
    </source>
</evidence>
<proteinExistence type="inferred from homology"/>
<dbReference type="PROSITE" id="PS51143">
    <property type="entry name" value="MT_A70"/>
    <property type="match status" value="1"/>
</dbReference>
<evidence type="ECO:0000256" key="4">
    <source>
        <dbReference type="PROSITE-ProRule" id="PRU00489"/>
    </source>
</evidence>
<dbReference type="PANTHER" id="PTHR12829:SF7">
    <property type="entry name" value="N6-ADENOSINE-METHYLTRANSFERASE CATALYTIC SUBUNIT"/>
    <property type="match status" value="1"/>
</dbReference>
<gene>
    <name evidence="5" type="ORF">FAEPRAM212_01590</name>
</gene>
<dbReference type="InterPro" id="IPR002052">
    <property type="entry name" value="DNA_methylase_N6_adenine_CS"/>
</dbReference>
<dbReference type="Pfam" id="PF05063">
    <property type="entry name" value="MT-A70"/>
    <property type="match status" value="1"/>
</dbReference>
<dbReference type="GO" id="GO:0032259">
    <property type="term" value="P:methylation"/>
    <property type="evidence" value="ECO:0007669"/>
    <property type="project" value="UniProtKB-KW"/>
</dbReference>
<comment type="similarity">
    <text evidence="4">Belongs to the MT-A70-like family.</text>
</comment>
<name>A8SB79_9FIRM</name>
<dbReference type="GO" id="GO:0003676">
    <property type="term" value="F:nucleic acid binding"/>
    <property type="evidence" value="ECO:0007669"/>
    <property type="project" value="InterPro"/>
</dbReference>
<protein>
    <submittedName>
        <fullName evidence="5">MT-A70</fullName>
    </submittedName>
</protein>
<dbReference type="PANTHER" id="PTHR12829">
    <property type="entry name" value="N6-ADENOSINE-METHYLTRANSFERASE"/>
    <property type="match status" value="1"/>
</dbReference>
<dbReference type="SUPFAM" id="SSF53335">
    <property type="entry name" value="S-adenosyl-L-methionine-dependent methyltransferases"/>
    <property type="match status" value="1"/>
</dbReference>
<dbReference type="RefSeq" id="WP_005923788.1">
    <property type="nucleotide sequence ID" value="NZ_DS483500.1"/>
</dbReference>
<reference evidence="5 6" key="2">
    <citation type="submission" date="2007-09" db="EMBL/GenBank/DDBJ databases">
        <authorList>
            <person name="Fulton L."/>
            <person name="Clifton S."/>
            <person name="Fulton B."/>
            <person name="Xu J."/>
            <person name="Minx P."/>
            <person name="Pepin K.H."/>
            <person name="Johnson M."/>
            <person name="Thiruvilangam P."/>
            <person name="Bhonagiri V."/>
            <person name="Nash W.E."/>
            <person name="Mardis E.R."/>
            <person name="Wilson R.K."/>
        </authorList>
    </citation>
    <scope>NUCLEOTIDE SEQUENCE [LARGE SCALE GENOMIC DNA]</scope>
    <source>
        <strain evidence="5 6">M21/2</strain>
    </source>
</reference>
<dbReference type="GeneID" id="75068368"/>
<organism evidence="5 6">
    <name type="scientific">Faecalibacterium prausnitzii M21/2</name>
    <dbReference type="NCBI Taxonomy" id="411485"/>
    <lineage>
        <taxon>Bacteria</taxon>
        <taxon>Bacillati</taxon>
        <taxon>Bacillota</taxon>
        <taxon>Clostridia</taxon>
        <taxon>Eubacteriales</taxon>
        <taxon>Oscillospiraceae</taxon>
        <taxon>Faecalibacterium</taxon>
    </lineage>
</organism>
<dbReference type="AlphaFoldDB" id="A8SB79"/>
<sequence>MNFPNKEYSVIYADPPWSYRQHGTSPKSRGNAAQHYRTMNVEDICSLPVRRLAGGGTGCALFMWATFPTLPDALRVMESWGFIYKTAAFVWVKTNRKSGTHFWGMGAYTRANAEICLLGVTPGFNAGEAIKSHSVHQIIEAPVKAHSVKPDETRKRIVELMGDVPRIELFARQHAPGWDVWGDEVDLEVIDNG</sequence>
<keyword evidence="2" id="KW-0808">Transferase</keyword>
<dbReference type="EMBL" id="ABED02000025">
    <property type="protein sequence ID" value="EDP21768.1"/>
    <property type="molecule type" value="Genomic_DNA"/>
</dbReference>
<keyword evidence="1" id="KW-0489">Methyltransferase</keyword>
<reference evidence="5 6" key="1">
    <citation type="submission" date="2007-09" db="EMBL/GenBank/DDBJ databases">
        <title>Draft genome sequence of Faecalibacterium prausnitzii M21/2.</title>
        <authorList>
            <person name="Sudarsanam P."/>
            <person name="Ley R."/>
            <person name="Guruge J."/>
            <person name="Turnbaugh P.J."/>
            <person name="Mahowald M."/>
            <person name="Liep D."/>
            <person name="Gordon J."/>
        </authorList>
    </citation>
    <scope>NUCLEOTIDE SEQUENCE [LARGE SCALE GENOMIC DNA]</scope>
    <source>
        <strain evidence="5 6">M21/2</strain>
    </source>
</reference>
<accession>A8SB79</accession>
<evidence type="ECO:0000313" key="6">
    <source>
        <dbReference type="Proteomes" id="UP000005945"/>
    </source>
</evidence>
<keyword evidence="3" id="KW-0949">S-adenosyl-L-methionine</keyword>
<dbReference type="GO" id="GO:0008168">
    <property type="term" value="F:methyltransferase activity"/>
    <property type="evidence" value="ECO:0007669"/>
    <property type="project" value="UniProtKB-KW"/>
</dbReference>
<comment type="caution">
    <text evidence="5">The sequence shown here is derived from an EMBL/GenBank/DDBJ whole genome shotgun (WGS) entry which is preliminary data.</text>
</comment>
<dbReference type="InterPro" id="IPR029063">
    <property type="entry name" value="SAM-dependent_MTases_sf"/>
</dbReference>
<evidence type="ECO:0000256" key="3">
    <source>
        <dbReference type="ARBA" id="ARBA00022691"/>
    </source>
</evidence>
<dbReference type="HOGENOM" id="CLU_018702_2_1_9"/>
<dbReference type="Proteomes" id="UP000005945">
    <property type="component" value="Unassembled WGS sequence"/>
</dbReference>
<evidence type="ECO:0000256" key="1">
    <source>
        <dbReference type="ARBA" id="ARBA00022603"/>
    </source>
</evidence>
<dbReference type="InterPro" id="IPR007757">
    <property type="entry name" value="MT-A70-like"/>
</dbReference>